<dbReference type="InterPro" id="IPR004360">
    <property type="entry name" value="Glyas_Fos-R_dOase_dom"/>
</dbReference>
<dbReference type="InterPro" id="IPR052164">
    <property type="entry name" value="Anthracycline_SecMetBiosynth"/>
</dbReference>
<dbReference type="EMBL" id="CP019082">
    <property type="protein sequence ID" value="APW63953.1"/>
    <property type="molecule type" value="Genomic_DNA"/>
</dbReference>
<dbReference type="AlphaFoldDB" id="A0A1U7CYI8"/>
<protein>
    <recommendedName>
        <fullName evidence="1">VOC domain-containing protein</fullName>
    </recommendedName>
</protein>
<sequence>MANQVVWVDIPVRDLDRAAAFYSAVLGGEVQKIVLPTKTIALLPQAEHSVSGCLFTSETDQPSDRGVLVYLNADGRLDEAITAVEAHGGKVLEARHQLGPHGFRAVVLDSEGNRVALHSK</sequence>
<dbReference type="RefSeq" id="WP_076350251.1">
    <property type="nucleotide sequence ID" value="NZ_CP019082.1"/>
</dbReference>
<keyword evidence="3" id="KW-1185">Reference proteome</keyword>
<dbReference type="InterPro" id="IPR029068">
    <property type="entry name" value="Glyas_Bleomycin-R_OHBP_Dase"/>
</dbReference>
<dbReference type="Pfam" id="PF00903">
    <property type="entry name" value="Glyoxalase"/>
    <property type="match status" value="1"/>
</dbReference>
<dbReference type="KEGG" id="pbor:BSF38_05541"/>
<accession>A0A1U7CYI8</accession>
<organism evidence="2 3">
    <name type="scientific">Paludisphaera borealis</name>
    <dbReference type="NCBI Taxonomy" id="1387353"/>
    <lineage>
        <taxon>Bacteria</taxon>
        <taxon>Pseudomonadati</taxon>
        <taxon>Planctomycetota</taxon>
        <taxon>Planctomycetia</taxon>
        <taxon>Isosphaerales</taxon>
        <taxon>Isosphaeraceae</taxon>
        <taxon>Paludisphaera</taxon>
    </lineage>
</organism>
<evidence type="ECO:0000313" key="3">
    <source>
        <dbReference type="Proteomes" id="UP000186309"/>
    </source>
</evidence>
<dbReference type="Proteomes" id="UP000186309">
    <property type="component" value="Chromosome"/>
</dbReference>
<feature type="domain" description="VOC" evidence="1">
    <location>
        <begin position="4"/>
        <end position="120"/>
    </location>
</feature>
<dbReference type="OrthoDB" id="9804235at2"/>
<name>A0A1U7CYI8_9BACT</name>
<dbReference type="PROSITE" id="PS51819">
    <property type="entry name" value="VOC"/>
    <property type="match status" value="1"/>
</dbReference>
<evidence type="ECO:0000259" key="1">
    <source>
        <dbReference type="PROSITE" id="PS51819"/>
    </source>
</evidence>
<gene>
    <name evidence="2" type="ORF">BSF38_05541</name>
</gene>
<dbReference type="CDD" id="cd07247">
    <property type="entry name" value="SgaA_N_like"/>
    <property type="match status" value="1"/>
</dbReference>
<evidence type="ECO:0000313" key="2">
    <source>
        <dbReference type="EMBL" id="APW63953.1"/>
    </source>
</evidence>
<proteinExistence type="predicted"/>
<reference evidence="3" key="1">
    <citation type="submission" date="2016-12" db="EMBL/GenBank/DDBJ databases">
        <title>Comparative genomics of four Isosphaeraceae planctomycetes: a common pool of plasmids and glycoside hydrolase genes.</title>
        <authorList>
            <person name="Ivanova A."/>
        </authorList>
    </citation>
    <scope>NUCLEOTIDE SEQUENCE [LARGE SCALE GENOMIC DNA]</scope>
    <source>
        <strain evidence="3">PX4</strain>
    </source>
</reference>
<dbReference type="PANTHER" id="PTHR33993:SF2">
    <property type="entry name" value="VOC DOMAIN-CONTAINING PROTEIN"/>
    <property type="match status" value="1"/>
</dbReference>
<dbReference type="Gene3D" id="3.10.180.10">
    <property type="entry name" value="2,3-Dihydroxybiphenyl 1,2-Dioxygenase, domain 1"/>
    <property type="match status" value="1"/>
</dbReference>
<dbReference type="SUPFAM" id="SSF54593">
    <property type="entry name" value="Glyoxalase/Bleomycin resistance protein/Dihydroxybiphenyl dioxygenase"/>
    <property type="match status" value="1"/>
</dbReference>
<dbReference type="InterPro" id="IPR037523">
    <property type="entry name" value="VOC_core"/>
</dbReference>
<dbReference type="PANTHER" id="PTHR33993">
    <property type="entry name" value="GLYOXALASE-RELATED"/>
    <property type="match status" value="1"/>
</dbReference>
<dbReference type="STRING" id="1387353.BSF38_05541"/>